<evidence type="ECO:0000259" key="2">
    <source>
        <dbReference type="Pfam" id="PF00148"/>
    </source>
</evidence>
<dbReference type="SUPFAM" id="SSF53807">
    <property type="entry name" value="Helical backbone' metal receptor"/>
    <property type="match status" value="1"/>
</dbReference>
<evidence type="ECO:0000313" key="3">
    <source>
        <dbReference type="EMBL" id="MDM5270837.1"/>
    </source>
</evidence>
<proteinExistence type="inferred from homology"/>
<dbReference type="InterPro" id="IPR005973">
    <property type="entry name" value="NifE"/>
</dbReference>
<feature type="domain" description="Nitrogenase/oxidoreductase component 1" evidence="2">
    <location>
        <begin position="40"/>
        <end position="435"/>
    </location>
</feature>
<organism evidence="3 4">
    <name type="scientific">Sulfurovum zhangzhouensis</name>
    <dbReference type="NCBI Taxonomy" id="3019067"/>
    <lineage>
        <taxon>Bacteria</taxon>
        <taxon>Pseudomonadati</taxon>
        <taxon>Campylobacterota</taxon>
        <taxon>Epsilonproteobacteria</taxon>
        <taxon>Campylobacterales</taxon>
        <taxon>Sulfurovaceae</taxon>
        <taxon>Sulfurovum</taxon>
    </lineage>
</organism>
<comment type="caution">
    <text evidence="3">The sequence shown here is derived from an EMBL/GenBank/DDBJ whole genome shotgun (WGS) entry which is preliminary data.</text>
</comment>
<dbReference type="InterPro" id="IPR000510">
    <property type="entry name" value="Nase/OxRdtase_comp1"/>
</dbReference>
<name>A0ABT7QVH2_9BACT</name>
<dbReference type="Gene3D" id="3.40.50.1980">
    <property type="entry name" value="Nitrogenase molybdenum iron protein domain"/>
    <property type="match status" value="3"/>
</dbReference>
<sequence>MVNRAKIKELLNESACSHSKDKKPGEGCDKPKPGLAAGGCAFDGAQISLFPYADAVHLVHGPQTCLGASWETRETLSSYEGRDHTVMGFTTGIRTNDVIFGGDKRLADSIDFIMKEYAPEAIFVYSTCVTALVGDDIDMTCKLGSEKHGVPIVPVHAPGFVGGKNLGSRLAGEAVLEHLIGTKEPEFTTPYDINLIGDYNVTGDMWQYLPILDKIGIRVLSSMSGDGRVGSIRTAHRAKLNVIVCAKSLITLCRKMKEQYDIPWISVSFYGKRDTAFAIREIVNALGDEKLIAKAEEVLAEEEEKLEARLKPYKEMFAGKKAVLNTGGNKAWSIASGLQDLGIEVVATSIRKSTADDIEKAKEYLGPDGILMKAPASEQSKVIDEKGAHILLAGGRSLYTAIKKKISFIDVNQEKKVSYGGFEGLLNLAEDLKSAFNNPVFANVSKKAPWETVSMEAE</sequence>
<keyword evidence="4" id="KW-1185">Reference proteome</keyword>
<dbReference type="EMBL" id="JAQIBD010000001">
    <property type="protein sequence ID" value="MDM5270837.1"/>
    <property type="molecule type" value="Genomic_DNA"/>
</dbReference>
<dbReference type="RefSeq" id="WP_289412113.1">
    <property type="nucleotide sequence ID" value="NZ_JAQIBD010000001.1"/>
</dbReference>
<dbReference type="InterPro" id="IPR049939">
    <property type="entry name" value="NifE-like"/>
</dbReference>
<evidence type="ECO:0000313" key="4">
    <source>
        <dbReference type="Proteomes" id="UP001169069"/>
    </source>
</evidence>
<comment type="similarity">
    <text evidence="1">Belongs to the NifD/NifK/NifE/NifN family.</text>
</comment>
<accession>A0ABT7QVH2</accession>
<dbReference type="Pfam" id="PF00148">
    <property type="entry name" value="Oxidored_nitro"/>
    <property type="match status" value="1"/>
</dbReference>
<protein>
    <submittedName>
        <fullName evidence="3">Nitrogenase iron-molybdenum cofactor biosynthesis protein NifE</fullName>
    </submittedName>
</protein>
<evidence type="ECO:0000256" key="1">
    <source>
        <dbReference type="ARBA" id="ARBA00011002"/>
    </source>
</evidence>
<dbReference type="PANTHER" id="PTHR42956:SF1">
    <property type="entry name" value="NITROGENASE IRON-MOLYBDENUM COFACTOR BIOSYNTHESIS PROTEIN NIFE"/>
    <property type="match status" value="1"/>
</dbReference>
<dbReference type="NCBIfam" id="TIGR01283">
    <property type="entry name" value="nifE"/>
    <property type="match status" value="1"/>
</dbReference>
<gene>
    <name evidence="3" type="primary">nifE</name>
    <name evidence="3" type="ORF">PGH07_01445</name>
</gene>
<dbReference type="Proteomes" id="UP001169069">
    <property type="component" value="Unassembled WGS sequence"/>
</dbReference>
<reference evidence="3" key="1">
    <citation type="submission" date="2023-01" db="EMBL/GenBank/DDBJ databases">
        <title>Sulfurovum sp. zt1-1 genome assembly.</title>
        <authorList>
            <person name="Wang J."/>
        </authorList>
    </citation>
    <scope>NUCLEOTIDE SEQUENCE</scope>
    <source>
        <strain evidence="3">Zt1-1</strain>
    </source>
</reference>
<dbReference type="PANTHER" id="PTHR42956">
    <property type="entry name" value="NITROGENASE IRON-MOLYBDENUM COFACTOR BIOSYNTHESIS PROTEIN NIFE"/>
    <property type="match status" value="1"/>
</dbReference>